<organism evidence="7 8">
    <name type="scientific">Steroidobacter agaridevorans</name>
    <dbReference type="NCBI Taxonomy" id="2695856"/>
    <lineage>
        <taxon>Bacteria</taxon>
        <taxon>Pseudomonadati</taxon>
        <taxon>Pseudomonadota</taxon>
        <taxon>Gammaproteobacteria</taxon>
        <taxon>Steroidobacterales</taxon>
        <taxon>Steroidobacteraceae</taxon>
        <taxon>Steroidobacter</taxon>
    </lineage>
</organism>
<proteinExistence type="predicted"/>
<evidence type="ECO:0000256" key="2">
    <source>
        <dbReference type="ARBA" id="ARBA00022692"/>
    </source>
</evidence>
<evidence type="ECO:0000256" key="5">
    <source>
        <dbReference type="SAM" id="Phobius"/>
    </source>
</evidence>
<sequence length="1275" mass="136092">MSGVLKKILAWTGIAIALLILLVVGAIVWVINTQSGTRFAAERAQAIMGGKLALGAIDGSIAGPLRIANLHYLDPAAGIDASVARLEVDLVLSDLWRRLVHVDRLNVSGIDLLMQEPTEEPPPEEPSKPFTLKPPIDIVVDSFLARDVKLRNPEATIVEVTRATFAGGWTEAALAVRTLNVQSPQGFVTFHGRVAQNESFLGEGRGRFEWTAGEQKFAGTLLASANEADAVLSTKLSAPLEAILHAKVTQAPDHQWQLQLEVPRFDPRKELMPDSSFQSLAASLHGEGTFDQGVVSGRVSINDEPLELESVRFKRSEERLQLETLLKIGATAGELMANADIQFSEESWVSKASARWRDVIVPSAWVGQELYTHGELDFDGNPTLYNAKGRLTLGPPKQQADIALQVRGTPELVELQQFDIVQPKGRLAATGKVDLKPQLAWGVDAQGKDFDPGAFAVEWPGSLRFQLATQGKMTEQGPDATLKLSELRGRLRGRQISGDADMTLTAPYLPAGTVALNSGQSSLRVEAAKGEKINATIAVNVASLNDWLPDSEGQLAANFRVLGKWPDVAINGNARGHELRMNEMRLQGITLDADVNKPLDPSGAVKVQMEGLSAAGFEFETVQANASGNSAEHRAEVNTTGKPVAFSIAVQGGRQEDGWSGAVQRLVLDVKDAARLSLREPANIVMKTQDQKMAVDVSRACFVDRDIELCLQGGMQPDGSMQGSYSLANVPLALANSMSSDELPLRFKGMIQGQGDIRRDADGNLFGNASIRSPSGSMSRTLVAGSESEPAEEETLLTYRDFKIDANLSGADARASISTGLMENGSLQGEGEIRGLNQDDTQINARMNASLPDLAPFAVFAPQLANVHGRMDARGSVSGTLQEPAITGEVTAAELAADIPAVGLHLKNGRLDVRPKSTTEFQVSGGVDSGDGSLKFAGTASTSGMINMQVDGNRFLAADIPGAKVLISPDIDVVRNEERTTLSGKVRIPSADVNLQKLPRGGDKAQAASPDVVVIDAETPEEAAEKAIPLYADITIVLGGEEQRRTELKEEAVNLTGFGLVAKVTGQLDVRERPGTDTVASGDVNVTGTYKAYGQDLTIQQGQLLYASTPLDNPRLRIEATREVDEVVAGLRIRGSAQSPELTVFSDPPMSQANALSYIVAGKPLDDIGSGSGEGDAVQAATRSLGAAAGGLLAKNLGRRLGADEVAVKDDEMLGGAALTVGQYLSPRVYLSYGVGLFEPGEVITLRYKLSRDLSVQAQRGPEDTRAGIEFRTQR</sequence>
<dbReference type="GO" id="GO:0097347">
    <property type="term" value="C:TAM protein secretion complex"/>
    <property type="evidence" value="ECO:0007669"/>
    <property type="project" value="TreeGrafter"/>
</dbReference>
<evidence type="ECO:0000256" key="1">
    <source>
        <dbReference type="ARBA" id="ARBA00004167"/>
    </source>
</evidence>
<dbReference type="GO" id="GO:0005886">
    <property type="term" value="C:plasma membrane"/>
    <property type="evidence" value="ECO:0007669"/>
    <property type="project" value="InterPro"/>
</dbReference>
<dbReference type="EMBL" id="BLJN01000003">
    <property type="protein sequence ID" value="GFE81771.1"/>
    <property type="molecule type" value="Genomic_DNA"/>
</dbReference>
<accession>A0A829YG31</accession>
<comment type="subcellular location">
    <subcellularLocation>
        <location evidence="1">Membrane</location>
        <topology evidence="1">Single-pass membrane protein</topology>
    </subcellularLocation>
</comment>
<evidence type="ECO:0000313" key="7">
    <source>
        <dbReference type="EMBL" id="GFE81771.1"/>
    </source>
</evidence>
<dbReference type="RefSeq" id="WP_161813382.1">
    <property type="nucleotide sequence ID" value="NZ_BLJN01000003.1"/>
</dbReference>
<dbReference type="InterPro" id="IPR007452">
    <property type="entry name" value="TamB_C"/>
</dbReference>
<keyword evidence="8" id="KW-1185">Reference proteome</keyword>
<dbReference type="PANTHER" id="PTHR36985:SF1">
    <property type="entry name" value="TRANSLOCATION AND ASSEMBLY MODULE SUBUNIT TAMB"/>
    <property type="match status" value="1"/>
</dbReference>
<feature type="transmembrane region" description="Helical" evidence="5">
    <location>
        <begin position="9"/>
        <end position="31"/>
    </location>
</feature>
<keyword evidence="2 5" id="KW-0812">Transmembrane</keyword>
<evidence type="ECO:0000259" key="6">
    <source>
        <dbReference type="Pfam" id="PF04357"/>
    </source>
</evidence>
<gene>
    <name evidence="7" type="ORF">GCM10011487_37710</name>
</gene>
<name>A0A829YG31_9GAMM</name>
<dbReference type="Proteomes" id="UP000445000">
    <property type="component" value="Unassembled WGS sequence"/>
</dbReference>
<comment type="caution">
    <text evidence="7">The sequence shown here is derived from an EMBL/GenBank/DDBJ whole genome shotgun (WGS) entry which is preliminary data.</text>
</comment>
<keyword evidence="3 5" id="KW-1133">Transmembrane helix</keyword>
<dbReference type="GO" id="GO:0009306">
    <property type="term" value="P:protein secretion"/>
    <property type="evidence" value="ECO:0007669"/>
    <property type="project" value="InterPro"/>
</dbReference>
<keyword evidence="4 5" id="KW-0472">Membrane</keyword>
<dbReference type="PANTHER" id="PTHR36985">
    <property type="entry name" value="TRANSLOCATION AND ASSEMBLY MODULE SUBUNIT TAMB"/>
    <property type="match status" value="1"/>
</dbReference>
<evidence type="ECO:0000313" key="8">
    <source>
        <dbReference type="Proteomes" id="UP000445000"/>
    </source>
</evidence>
<evidence type="ECO:0000256" key="3">
    <source>
        <dbReference type="ARBA" id="ARBA00022989"/>
    </source>
</evidence>
<evidence type="ECO:0000256" key="4">
    <source>
        <dbReference type="ARBA" id="ARBA00023136"/>
    </source>
</evidence>
<protein>
    <recommendedName>
        <fullName evidence="6">Translocation and assembly module TamB C-terminal domain-containing protein</fullName>
    </recommendedName>
</protein>
<feature type="domain" description="Translocation and assembly module TamB C-terminal" evidence="6">
    <location>
        <begin position="929"/>
        <end position="1274"/>
    </location>
</feature>
<dbReference type="AlphaFoldDB" id="A0A829YG31"/>
<reference evidence="8" key="1">
    <citation type="submission" date="2020-01" db="EMBL/GenBank/DDBJ databases">
        <title>'Steroidobacter agaridevorans' sp. nov., agar-degrading bacteria isolated from rhizosphere soils.</title>
        <authorList>
            <person name="Ikenaga M."/>
            <person name="Kataoka M."/>
            <person name="Murouchi A."/>
            <person name="Katsuragi S."/>
            <person name="Sakai M."/>
        </authorList>
    </citation>
    <scope>NUCLEOTIDE SEQUENCE [LARGE SCALE GENOMIC DNA]</scope>
    <source>
        <strain evidence="8">YU21-B</strain>
    </source>
</reference>
<dbReference type="Pfam" id="PF04357">
    <property type="entry name" value="TamB"/>
    <property type="match status" value="1"/>
</dbReference>